<comment type="similarity">
    <text evidence="1 5">Belongs to the glutathione peroxidase family.</text>
</comment>
<name>A0A918X9R9_9ACTN</name>
<evidence type="ECO:0000256" key="4">
    <source>
        <dbReference type="PIRSR" id="PIRSR000303-1"/>
    </source>
</evidence>
<dbReference type="Proteomes" id="UP000654947">
    <property type="component" value="Unassembled WGS sequence"/>
</dbReference>
<evidence type="ECO:0000313" key="6">
    <source>
        <dbReference type="EMBL" id="GHD20206.1"/>
    </source>
</evidence>
<keyword evidence="3 5" id="KW-0560">Oxidoreductase</keyword>
<dbReference type="PRINTS" id="PR01011">
    <property type="entry name" value="GLUTPROXDASE"/>
</dbReference>
<protein>
    <recommendedName>
        <fullName evidence="5">Glutathione peroxidase</fullName>
    </recommendedName>
</protein>
<dbReference type="PIRSF" id="PIRSF000303">
    <property type="entry name" value="Glutathion_perox"/>
    <property type="match status" value="1"/>
</dbReference>
<dbReference type="InterPro" id="IPR029760">
    <property type="entry name" value="GPX_CS"/>
</dbReference>
<dbReference type="PANTHER" id="PTHR11592:SF40">
    <property type="entry name" value="THIOREDOXIN_GLUTATHIONE PEROXIDASE BTUE"/>
    <property type="match status" value="1"/>
</dbReference>
<dbReference type="PROSITE" id="PS00763">
    <property type="entry name" value="GLUTATHIONE_PEROXID_2"/>
    <property type="match status" value="1"/>
</dbReference>
<organism evidence="6 7">
    <name type="scientific">Nocardiopsis kunsanensis</name>
    <dbReference type="NCBI Taxonomy" id="141693"/>
    <lineage>
        <taxon>Bacteria</taxon>
        <taxon>Bacillati</taxon>
        <taxon>Actinomycetota</taxon>
        <taxon>Actinomycetes</taxon>
        <taxon>Streptosporangiales</taxon>
        <taxon>Nocardiopsidaceae</taxon>
        <taxon>Nocardiopsis</taxon>
    </lineage>
</organism>
<dbReference type="SUPFAM" id="SSF52833">
    <property type="entry name" value="Thioredoxin-like"/>
    <property type="match status" value="1"/>
</dbReference>
<dbReference type="EMBL" id="BMXL01000004">
    <property type="protein sequence ID" value="GHD20206.1"/>
    <property type="molecule type" value="Genomic_DNA"/>
</dbReference>
<evidence type="ECO:0000256" key="5">
    <source>
        <dbReference type="RuleBase" id="RU000499"/>
    </source>
</evidence>
<evidence type="ECO:0000256" key="1">
    <source>
        <dbReference type="ARBA" id="ARBA00006926"/>
    </source>
</evidence>
<evidence type="ECO:0000256" key="2">
    <source>
        <dbReference type="ARBA" id="ARBA00022559"/>
    </source>
</evidence>
<keyword evidence="2 5" id="KW-0575">Peroxidase</keyword>
<reference evidence="6 7" key="1">
    <citation type="journal article" date="2014" name="Int. J. Syst. Evol. Microbiol.">
        <title>Complete genome sequence of Corynebacterium casei LMG S-19264T (=DSM 44701T), isolated from a smear-ripened cheese.</title>
        <authorList>
            <consortium name="US DOE Joint Genome Institute (JGI-PGF)"/>
            <person name="Walter F."/>
            <person name="Albersmeier A."/>
            <person name="Kalinowski J."/>
            <person name="Ruckert C."/>
        </authorList>
    </citation>
    <scope>NUCLEOTIDE SEQUENCE [LARGE SCALE GENOMIC DNA]</scope>
    <source>
        <strain evidence="6 7">KCTC 19473</strain>
    </source>
</reference>
<gene>
    <name evidence="6" type="ORF">GCM10007147_12000</name>
</gene>
<evidence type="ECO:0000256" key="3">
    <source>
        <dbReference type="ARBA" id="ARBA00023002"/>
    </source>
</evidence>
<dbReference type="PANTHER" id="PTHR11592">
    <property type="entry name" value="GLUTATHIONE PEROXIDASE"/>
    <property type="match status" value="1"/>
</dbReference>
<dbReference type="InterPro" id="IPR036249">
    <property type="entry name" value="Thioredoxin-like_sf"/>
</dbReference>
<keyword evidence="7" id="KW-1185">Reference proteome</keyword>
<sequence length="164" mass="18238">MPALDRIPVTLIDGRETTFGEWAGKVRLVVNVASRCGFTPQYEQLEALQRRCAERGFTVVGFPSNQFLQEFGGDDRIAEYCSATWGVTFPMASRTKVNGRGRHPLFAELSRTADAKGRAGNLRWNFEKFLVLPEGTVHRFRSTTRPDAPEIVEPLEKALPGPAG</sequence>
<accession>A0A918X9R9</accession>
<dbReference type="CDD" id="cd00340">
    <property type="entry name" value="GSH_Peroxidase"/>
    <property type="match status" value="1"/>
</dbReference>
<dbReference type="AlphaFoldDB" id="A0A918X9R9"/>
<dbReference type="Gene3D" id="3.40.30.10">
    <property type="entry name" value="Glutaredoxin"/>
    <property type="match status" value="1"/>
</dbReference>
<dbReference type="Pfam" id="PF00255">
    <property type="entry name" value="GSHPx"/>
    <property type="match status" value="1"/>
</dbReference>
<dbReference type="GO" id="GO:0004601">
    <property type="term" value="F:peroxidase activity"/>
    <property type="evidence" value="ECO:0007669"/>
    <property type="project" value="UniProtKB-KW"/>
</dbReference>
<proteinExistence type="inferred from homology"/>
<dbReference type="GO" id="GO:0034599">
    <property type="term" value="P:cellular response to oxidative stress"/>
    <property type="evidence" value="ECO:0007669"/>
    <property type="project" value="TreeGrafter"/>
</dbReference>
<feature type="active site" evidence="4">
    <location>
        <position position="36"/>
    </location>
</feature>
<dbReference type="PROSITE" id="PS51355">
    <property type="entry name" value="GLUTATHIONE_PEROXID_3"/>
    <property type="match status" value="1"/>
</dbReference>
<evidence type="ECO:0000313" key="7">
    <source>
        <dbReference type="Proteomes" id="UP000654947"/>
    </source>
</evidence>
<comment type="caution">
    <text evidence="6">The sequence shown here is derived from an EMBL/GenBank/DDBJ whole genome shotgun (WGS) entry which is preliminary data.</text>
</comment>
<dbReference type="InterPro" id="IPR000889">
    <property type="entry name" value="Glutathione_peroxidase"/>
</dbReference>